<name>A0A2R5H230_9STRA</name>
<gene>
    <name evidence="1" type="ORF">FCC1311_111142</name>
</gene>
<keyword evidence="2" id="KW-1185">Reference proteome</keyword>
<sequence>MESNSRWTSAAVAVGAAALLGGAWLAREQLAWAARMVWDGDLEGRQRAAAKRDALWHVELLLARAKDLRSEVLAPLEETSKDNRTQEAFQLRVNGAETRLLEVLYEFDAVRGDEDIVKARKEAVRWINAECMDKIDALRATNK</sequence>
<organism evidence="1 2">
    <name type="scientific">Hondaea fermentalgiana</name>
    <dbReference type="NCBI Taxonomy" id="2315210"/>
    <lineage>
        <taxon>Eukaryota</taxon>
        <taxon>Sar</taxon>
        <taxon>Stramenopiles</taxon>
        <taxon>Bigyra</taxon>
        <taxon>Labyrinthulomycetes</taxon>
        <taxon>Thraustochytrida</taxon>
        <taxon>Thraustochytriidae</taxon>
        <taxon>Hondaea</taxon>
    </lineage>
</organism>
<reference evidence="1 2" key="1">
    <citation type="submission" date="2017-12" db="EMBL/GenBank/DDBJ databases">
        <title>Sequencing, de novo assembly and annotation of complete genome of a new Thraustochytrid species, strain FCC1311.</title>
        <authorList>
            <person name="Sedici K."/>
            <person name="Godart F."/>
            <person name="Aiese Cigliano R."/>
            <person name="Sanseverino W."/>
            <person name="Barakat M."/>
            <person name="Ortet P."/>
            <person name="Marechal E."/>
            <person name="Cagnac O."/>
            <person name="Amato A."/>
        </authorList>
    </citation>
    <scope>NUCLEOTIDE SEQUENCE [LARGE SCALE GENOMIC DNA]</scope>
</reference>
<dbReference type="Proteomes" id="UP000241890">
    <property type="component" value="Unassembled WGS sequence"/>
</dbReference>
<dbReference type="EMBL" id="BEYU01000227">
    <property type="protein sequence ID" value="GBG34891.1"/>
    <property type="molecule type" value="Genomic_DNA"/>
</dbReference>
<accession>A0A2R5H230</accession>
<evidence type="ECO:0000313" key="2">
    <source>
        <dbReference type="Proteomes" id="UP000241890"/>
    </source>
</evidence>
<evidence type="ECO:0000313" key="1">
    <source>
        <dbReference type="EMBL" id="GBG34891.1"/>
    </source>
</evidence>
<dbReference type="AlphaFoldDB" id="A0A2R5H230"/>
<protein>
    <submittedName>
        <fullName evidence="1">Uncharacterized protein</fullName>
    </submittedName>
</protein>
<dbReference type="InParanoid" id="A0A2R5H230"/>
<proteinExistence type="predicted"/>
<comment type="caution">
    <text evidence="1">The sequence shown here is derived from an EMBL/GenBank/DDBJ whole genome shotgun (WGS) entry which is preliminary data.</text>
</comment>